<reference evidence="8 9" key="1">
    <citation type="submission" date="2018-05" db="EMBL/GenBank/DDBJ databases">
        <title>Genomic Encyclopedia of Type Strains, Phase IV (KMG-IV): sequencing the most valuable type-strain genomes for metagenomic binning, comparative biology and taxonomic classification.</title>
        <authorList>
            <person name="Goeker M."/>
        </authorList>
    </citation>
    <scope>NUCLEOTIDE SEQUENCE [LARGE SCALE GENOMIC DNA]</scope>
    <source>
        <strain evidence="8 9">DSM 103371</strain>
    </source>
</reference>
<dbReference type="OrthoDB" id="9771229at2"/>
<comment type="cofactor">
    <cofactor evidence="1">
        <name>a divalent metal cation</name>
        <dbReference type="ChEBI" id="CHEBI:60240"/>
    </cofactor>
</comment>
<name>A0A316GB12_9RHOB</name>
<keyword evidence="4" id="KW-0378">Hydrolase</keyword>
<evidence type="ECO:0000313" key="9">
    <source>
        <dbReference type="Proteomes" id="UP000245390"/>
    </source>
</evidence>
<dbReference type="GO" id="GO:0016787">
    <property type="term" value="F:hydrolase activity"/>
    <property type="evidence" value="ECO:0007669"/>
    <property type="project" value="UniProtKB-KW"/>
</dbReference>
<comment type="similarity">
    <text evidence="5">Belongs to the YicC/YloC family.</text>
</comment>
<evidence type="ECO:0000259" key="7">
    <source>
        <dbReference type="Pfam" id="PF08340"/>
    </source>
</evidence>
<feature type="domain" description="Endoribonuclease YicC-like C-terminal" evidence="7">
    <location>
        <begin position="180"/>
        <end position="294"/>
    </location>
</feature>
<evidence type="ECO:0000256" key="1">
    <source>
        <dbReference type="ARBA" id="ARBA00001968"/>
    </source>
</evidence>
<dbReference type="InterPro" id="IPR013527">
    <property type="entry name" value="YicC-like_N"/>
</dbReference>
<evidence type="ECO:0000259" key="6">
    <source>
        <dbReference type="Pfam" id="PF03755"/>
    </source>
</evidence>
<dbReference type="PANTHER" id="PTHR30636">
    <property type="entry name" value="UPF0701 PROTEIN YICC"/>
    <property type="match status" value="1"/>
</dbReference>
<organism evidence="8 9">
    <name type="scientific">Silicimonas algicola</name>
    <dbReference type="NCBI Taxonomy" id="1826607"/>
    <lineage>
        <taxon>Bacteria</taxon>
        <taxon>Pseudomonadati</taxon>
        <taxon>Pseudomonadota</taxon>
        <taxon>Alphaproteobacteria</taxon>
        <taxon>Rhodobacterales</taxon>
        <taxon>Paracoccaceae</taxon>
    </lineage>
</organism>
<keyword evidence="2" id="KW-0540">Nuclease</keyword>
<dbReference type="AlphaFoldDB" id="A0A316GB12"/>
<dbReference type="InterPro" id="IPR005229">
    <property type="entry name" value="YicC/YloC-like"/>
</dbReference>
<sequence>MTGFASVRGRERGWTWTADIRSVNGRGLELRIRVPDWVDGLEPEIRKLLQARLARGNVTVNLRLAREETVARTRLSPEGLTAALAMLADVRQAAERVGVELAPMSAADIAQMRGVVETSEGEAEDDIEALKSVLVASVAQCLDAFEGDRAREGAATAEVLSIQVGRVEALAADARGMAGEREALLRSGLEKALSRLLEQTEVPDEARMMQEMALIALKTDVTEELDRLAAHVAAARALLAEAGPVGRKFDFLMQEFNREANTLCSKSQSTPLTSIGLDLKAVIDQMREQVQNIE</sequence>
<feature type="domain" description="Endoribonuclease YicC-like N-terminal" evidence="6">
    <location>
        <begin position="1"/>
        <end position="157"/>
    </location>
</feature>
<proteinExistence type="inferred from homology"/>
<gene>
    <name evidence="8" type="ORF">C8D95_103445</name>
</gene>
<dbReference type="EMBL" id="QGGV01000003">
    <property type="protein sequence ID" value="PWK57206.1"/>
    <property type="molecule type" value="Genomic_DNA"/>
</dbReference>
<dbReference type="KEGG" id="salo:EF888_10435"/>
<evidence type="ECO:0000256" key="3">
    <source>
        <dbReference type="ARBA" id="ARBA00022759"/>
    </source>
</evidence>
<dbReference type="NCBIfam" id="TIGR00255">
    <property type="entry name" value="YicC/YloC family endoribonuclease"/>
    <property type="match status" value="1"/>
</dbReference>
<evidence type="ECO:0000256" key="2">
    <source>
        <dbReference type="ARBA" id="ARBA00022722"/>
    </source>
</evidence>
<keyword evidence="3" id="KW-0255">Endonuclease</keyword>
<dbReference type="GO" id="GO:0004521">
    <property type="term" value="F:RNA endonuclease activity"/>
    <property type="evidence" value="ECO:0007669"/>
    <property type="project" value="InterPro"/>
</dbReference>
<evidence type="ECO:0000256" key="5">
    <source>
        <dbReference type="ARBA" id="ARBA00035648"/>
    </source>
</evidence>
<dbReference type="PANTHER" id="PTHR30636:SF3">
    <property type="entry name" value="UPF0701 PROTEIN YICC"/>
    <property type="match status" value="1"/>
</dbReference>
<protein>
    <submittedName>
        <fullName evidence="8">Uncharacterized protein (TIGR00255 family)</fullName>
    </submittedName>
</protein>
<comment type="caution">
    <text evidence="8">The sequence shown here is derived from an EMBL/GenBank/DDBJ whole genome shotgun (WGS) entry which is preliminary data.</text>
</comment>
<accession>A0A316GB12</accession>
<keyword evidence="9" id="KW-1185">Reference proteome</keyword>
<dbReference type="Pfam" id="PF08340">
    <property type="entry name" value="YicC-like_C"/>
    <property type="match status" value="1"/>
</dbReference>
<evidence type="ECO:0000256" key="4">
    <source>
        <dbReference type="ARBA" id="ARBA00022801"/>
    </source>
</evidence>
<dbReference type="InterPro" id="IPR013551">
    <property type="entry name" value="YicC-like_C"/>
</dbReference>
<evidence type="ECO:0000313" key="8">
    <source>
        <dbReference type="EMBL" id="PWK57206.1"/>
    </source>
</evidence>
<dbReference type="Proteomes" id="UP000245390">
    <property type="component" value="Unassembled WGS sequence"/>
</dbReference>
<dbReference type="Pfam" id="PF03755">
    <property type="entry name" value="YicC-like_N"/>
    <property type="match status" value="1"/>
</dbReference>